<dbReference type="EMBL" id="AP025637">
    <property type="protein sequence ID" value="BDG72835.1"/>
    <property type="molecule type" value="Genomic_DNA"/>
</dbReference>
<keyword evidence="2" id="KW-0472">Membrane</keyword>
<evidence type="ECO:0000313" key="3">
    <source>
        <dbReference type="EMBL" id="BDG72835.1"/>
    </source>
</evidence>
<feature type="region of interest" description="Disordered" evidence="1">
    <location>
        <begin position="34"/>
        <end position="54"/>
    </location>
</feature>
<evidence type="ECO:0000256" key="1">
    <source>
        <dbReference type="SAM" id="MobiDB-lite"/>
    </source>
</evidence>
<sequence length="146" mass="15441">MAGTCRAAVGGFPAKRPVMAANFPVTVAGEGVTPSTIDDRRHAMSDGPTRTPRPPLAGIGKRNIAYLLFVAVLAVPRDRSGLDPAGRGMAEGFMVILWGLVSLPFGLWNLWDLFGAGGEQRSMRKPGVALLLVVTCLLLGVVLNIF</sequence>
<accession>A0ABM7Y4N0</accession>
<proteinExistence type="predicted"/>
<evidence type="ECO:0000313" key="4">
    <source>
        <dbReference type="Proteomes" id="UP000831327"/>
    </source>
</evidence>
<name>A0ABM7Y4N0_9PROT</name>
<dbReference type="Proteomes" id="UP000831327">
    <property type="component" value="Chromosome"/>
</dbReference>
<gene>
    <name evidence="3" type="ORF">Rmf_27640</name>
</gene>
<keyword evidence="2" id="KW-1133">Transmembrane helix</keyword>
<reference evidence="3 4" key="1">
    <citation type="journal article" date="2016" name="Microbes Environ.">
        <title>Phylogenetically diverse aerobic anoxygenic phototrophic bacteria isolated from epilithic biofilms in Tama river, Japan.</title>
        <authorList>
            <person name="Hirose S."/>
            <person name="Matsuura K."/>
            <person name="Haruta S."/>
        </authorList>
    </citation>
    <scope>NUCLEOTIDE SEQUENCE [LARGE SCALE GENOMIC DNA]</scope>
    <source>
        <strain evidence="3 4">S08</strain>
    </source>
</reference>
<feature type="transmembrane region" description="Helical" evidence="2">
    <location>
        <begin position="128"/>
        <end position="145"/>
    </location>
</feature>
<evidence type="ECO:0000256" key="2">
    <source>
        <dbReference type="SAM" id="Phobius"/>
    </source>
</evidence>
<organism evidence="3 4">
    <name type="scientific">Roseomonas fluvialis</name>
    <dbReference type="NCBI Taxonomy" id="1750527"/>
    <lineage>
        <taxon>Bacteria</taxon>
        <taxon>Pseudomonadati</taxon>
        <taxon>Pseudomonadota</taxon>
        <taxon>Alphaproteobacteria</taxon>
        <taxon>Acetobacterales</taxon>
        <taxon>Roseomonadaceae</taxon>
        <taxon>Roseomonas</taxon>
    </lineage>
</organism>
<keyword evidence="2" id="KW-0812">Transmembrane</keyword>
<keyword evidence="4" id="KW-1185">Reference proteome</keyword>
<protein>
    <submittedName>
        <fullName evidence="3">Uncharacterized protein</fullName>
    </submittedName>
</protein>
<feature type="transmembrane region" description="Helical" evidence="2">
    <location>
        <begin position="88"/>
        <end position="108"/>
    </location>
</feature>